<dbReference type="FunFam" id="1.20.1070.10:FF:000064">
    <property type="entry name" value="adhesion G protein-coupled receptor L4 isoform X1"/>
    <property type="match status" value="1"/>
</dbReference>
<evidence type="ECO:0000313" key="19">
    <source>
        <dbReference type="Proteomes" id="UP000001646"/>
    </source>
</evidence>
<comment type="similarity">
    <text evidence="2">Belongs to the G-protein coupled receptor 2 family. Adhesion G-protein coupled receptor (ADGR) subfamily.</text>
</comment>
<dbReference type="GO" id="GO:0004930">
    <property type="term" value="F:G protein-coupled receptor activity"/>
    <property type="evidence" value="ECO:0007669"/>
    <property type="project" value="InterPro"/>
</dbReference>
<dbReference type="InterPro" id="IPR046338">
    <property type="entry name" value="GAIN_dom_sf"/>
</dbReference>
<evidence type="ECO:0000256" key="6">
    <source>
        <dbReference type="ARBA" id="ARBA00022729"/>
    </source>
</evidence>
<dbReference type="Gene3D" id="2.10.25.10">
    <property type="entry name" value="Laminin"/>
    <property type="match status" value="2"/>
</dbReference>
<dbReference type="Proteomes" id="UP000001646">
    <property type="component" value="Unplaced"/>
</dbReference>
<dbReference type="PROSITE" id="PS50221">
    <property type="entry name" value="GAIN_B"/>
    <property type="match status" value="1"/>
</dbReference>
<evidence type="ECO:0000256" key="7">
    <source>
        <dbReference type="ARBA" id="ARBA00022737"/>
    </source>
</evidence>
<dbReference type="PROSITE" id="PS50026">
    <property type="entry name" value="EGF_3"/>
    <property type="match status" value="2"/>
</dbReference>
<evidence type="ECO:0000256" key="10">
    <source>
        <dbReference type="ARBA" id="ARBA00023136"/>
    </source>
</evidence>
<dbReference type="Gene3D" id="1.20.1070.10">
    <property type="entry name" value="Rhodopsin 7-helix transmembrane proteins"/>
    <property type="match status" value="1"/>
</dbReference>
<keyword evidence="7" id="KW-0677">Repeat</keyword>
<keyword evidence="3" id="KW-1003">Cell membrane</keyword>
<dbReference type="FunFam" id="2.10.25.10:FF:000586">
    <property type="entry name" value="EGF, latrophilin seven transmembrane domain-containing protein 1"/>
    <property type="match status" value="1"/>
</dbReference>
<dbReference type="InterPro" id="IPR032471">
    <property type="entry name" value="AGRL2-4_GAIN_subdom_A"/>
</dbReference>
<accession>A0A803SP70</accession>
<feature type="domain" description="EGF-like" evidence="15">
    <location>
        <begin position="147"/>
        <end position="186"/>
    </location>
</feature>
<evidence type="ECO:0000256" key="8">
    <source>
        <dbReference type="ARBA" id="ARBA00022837"/>
    </source>
</evidence>
<evidence type="ECO:0000313" key="18">
    <source>
        <dbReference type="Ensembl" id="ENSACAP00000024760.1"/>
    </source>
</evidence>
<dbReference type="SMART" id="SM00179">
    <property type="entry name" value="EGF_CA"/>
    <property type="match status" value="2"/>
</dbReference>
<feature type="transmembrane region" description="Helical" evidence="14">
    <location>
        <begin position="694"/>
        <end position="716"/>
    </location>
</feature>
<dbReference type="InterPro" id="IPR000742">
    <property type="entry name" value="EGF"/>
</dbReference>
<comment type="subcellular location">
    <subcellularLocation>
        <location evidence="1">Cell membrane</location>
        <topology evidence="1">Multi-pass membrane protein</topology>
    </subcellularLocation>
</comment>
<gene>
    <name evidence="18" type="primary">ADGRL4</name>
</gene>
<evidence type="ECO:0000256" key="2">
    <source>
        <dbReference type="ARBA" id="ARBA00007343"/>
    </source>
</evidence>
<keyword evidence="11" id="KW-1015">Disulfide bond</keyword>
<evidence type="ECO:0000256" key="14">
    <source>
        <dbReference type="SAM" id="Phobius"/>
    </source>
</evidence>
<dbReference type="GO" id="GO:0005509">
    <property type="term" value="F:calcium ion binding"/>
    <property type="evidence" value="ECO:0007669"/>
    <property type="project" value="InterPro"/>
</dbReference>
<evidence type="ECO:0000256" key="13">
    <source>
        <dbReference type="PROSITE-ProRule" id="PRU00076"/>
    </source>
</evidence>
<evidence type="ECO:0000256" key="9">
    <source>
        <dbReference type="ARBA" id="ARBA00022989"/>
    </source>
</evidence>
<dbReference type="InterPro" id="IPR000203">
    <property type="entry name" value="GPS"/>
</dbReference>
<feature type="domain" description="GAIN-B" evidence="16">
    <location>
        <begin position="301"/>
        <end position="468"/>
    </location>
</feature>
<dbReference type="InterPro" id="IPR017983">
    <property type="entry name" value="GPCR_2_secretin-like_CS"/>
</dbReference>
<dbReference type="GeneTree" id="ENSGT00940000158252"/>
<evidence type="ECO:0000256" key="5">
    <source>
        <dbReference type="ARBA" id="ARBA00022692"/>
    </source>
</evidence>
<comment type="caution">
    <text evidence="13">Lacks conserved residue(s) required for the propagation of feature annotation.</text>
</comment>
<feature type="transmembrane region" description="Helical" evidence="14">
    <location>
        <begin position="482"/>
        <end position="502"/>
    </location>
</feature>
<dbReference type="PROSITE" id="PS01187">
    <property type="entry name" value="EGF_CA"/>
    <property type="match status" value="1"/>
</dbReference>
<dbReference type="InterPro" id="IPR000152">
    <property type="entry name" value="EGF-type_Asp/Asn_hydroxyl_site"/>
</dbReference>
<dbReference type="InterPro" id="IPR049883">
    <property type="entry name" value="NOTCH1_EGF-like"/>
</dbReference>
<sequence>MCGHFAHGHSVSSKISLFVMKGLRTDHFLEASPMKFLLLLVFISTLLDMSYSSQNCTMTCHEHAKCEVHNGIQGCYCSPGFTGPGINGPSTIGCYDDDECANATQLCGENANCTNTVGSFYCMCAPGFHASNRNVTFVTNDGTFCEDIDECNGPVTIACGDHAKCENVDGGYNCSCKEGYQPSTGKLQFKPNDGTSCQEIPTVNCELSNDCIAENINRTLAKIRKIKDPLAILQEINQNTAGKISPVDVISYIEALSVSCPLLSTMNNKISDSQILHNLNLTLNEYVNTVNNFVQKDKITVWEAIPADNRRRSLTKLIHAVEQTTAVMSQNFRRMTEVEFNASDLGTVAVVFLQYSNIGCLLSSSQNFSLKENSEHRETVGSSVIAVTISSTPPRLYPAEEITFTLRHAQSVDKKDIKCAFWNYSEDTMEGNWLTEGCERTHFNTTHTSCRCNHLTHFAVLMSSNNSKVNNKDAILTRITELGIIISLICLSICIFTFWFFSEIQSTRTTIHKNLCCSLFLAELIFLVGINMSNNKLFCSITAGLLHYFLLAAFAWMCIEGIHLYLIVVGVIYNKGFLHKNFYIFGYVSPAVVVGISAALGYKYYGTSDVCWLSTKNNFIWSFIGPACLIILVNLMAFGVIIYKVFQQTAMLKPEVSCYENIRSCARGALSLLFLLGATWIFGVLHVIQGTVVTAYLFTIFNAFQGLFIFIFLCVLSRKIQDEYLRLFRNVPCCFGCLR</sequence>
<dbReference type="Pfam" id="PF07645">
    <property type="entry name" value="EGF_CA"/>
    <property type="match status" value="2"/>
</dbReference>
<evidence type="ECO:0000259" key="15">
    <source>
        <dbReference type="PROSITE" id="PS50026"/>
    </source>
</evidence>
<evidence type="ECO:0000256" key="12">
    <source>
        <dbReference type="ARBA" id="ARBA00070293"/>
    </source>
</evidence>
<keyword evidence="10 14" id="KW-0472">Membrane</keyword>
<keyword evidence="6" id="KW-0732">Signal</keyword>
<dbReference type="GO" id="GO:0005886">
    <property type="term" value="C:plasma membrane"/>
    <property type="evidence" value="ECO:0007669"/>
    <property type="project" value="UniProtKB-SubCell"/>
</dbReference>
<evidence type="ECO:0000256" key="11">
    <source>
        <dbReference type="ARBA" id="ARBA00023157"/>
    </source>
</evidence>
<feature type="transmembrane region" description="Helical" evidence="14">
    <location>
        <begin position="669"/>
        <end position="688"/>
    </location>
</feature>
<keyword evidence="8" id="KW-0106">Calcium</keyword>
<evidence type="ECO:0000256" key="3">
    <source>
        <dbReference type="ARBA" id="ARBA00022475"/>
    </source>
</evidence>
<protein>
    <recommendedName>
        <fullName evidence="12">Adhesion G protein-coupled receptor L4</fullName>
    </recommendedName>
</protein>
<dbReference type="PROSITE" id="PS00010">
    <property type="entry name" value="ASX_HYDROXYL"/>
    <property type="match status" value="2"/>
</dbReference>
<dbReference type="CDD" id="cd00054">
    <property type="entry name" value="EGF_CA"/>
    <property type="match status" value="2"/>
</dbReference>
<feature type="domain" description="G-protein coupled receptors family 2 profile 2" evidence="17">
    <location>
        <begin position="476"/>
        <end position="717"/>
    </location>
</feature>
<dbReference type="Pfam" id="PF16489">
    <property type="entry name" value="GAIN"/>
    <property type="match status" value="1"/>
</dbReference>
<dbReference type="InterPro" id="IPR001881">
    <property type="entry name" value="EGF-like_Ca-bd_dom"/>
</dbReference>
<evidence type="ECO:0000256" key="4">
    <source>
        <dbReference type="ARBA" id="ARBA00022536"/>
    </source>
</evidence>
<dbReference type="InterPro" id="IPR057244">
    <property type="entry name" value="GAIN_B"/>
</dbReference>
<dbReference type="PROSITE" id="PS50261">
    <property type="entry name" value="G_PROTEIN_RECEP_F2_4"/>
    <property type="match status" value="1"/>
</dbReference>
<organism evidence="18 19">
    <name type="scientific">Anolis carolinensis</name>
    <name type="common">Green anole</name>
    <name type="synonym">American chameleon</name>
    <dbReference type="NCBI Taxonomy" id="28377"/>
    <lineage>
        <taxon>Eukaryota</taxon>
        <taxon>Metazoa</taxon>
        <taxon>Chordata</taxon>
        <taxon>Craniata</taxon>
        <taxon>Vertebrata</taxon>
        <taxon>Euteleostomi</taxon>
        <taxon>Lepidosauria</taxon>
        <taxon>Squamata</taxon>
        <taxon>Bifurcata</taxon>
        <taxon>Unidentata</taxon>
        <taxon>Episquamata</taxon>
        <taxon>Toxicofera</taxon>
        <taxon>Iguania</taxon>
        <taxon>Dactyloidae</taxon>
        <taxon>Anolis</taxon>
    </lineage>
</organism>
<reference evidence="18" key="3">
    <citation type="submission" date="2025-09" db="UniProtKB">
        <authorList>
            <consortium name="Ensembl"/>
        </authorList>
    </citation>
    <scope>IDENTIFICATION</scope>
</reference>
<keyword evidence="4 13" id="KW-0245">EGF-like domain</keyword>
<keyword evidence="19" id="KW-1185">Reference proteome</keyword>
<reference evidence="18" key="1">
    <citation type="submission" date="2009-12" db="EMBL/GenBank/DDBJ databases">
        <title>The Genome Sequence of Anolis carolinensis (Green Anole Lizard).</title>
        <authorList>
            <consortium name="The Genome Sequencing Platform"/>
            <person name="Di Palma F."/>
            <person name="Alfoldi J."/>
            <person name="Heiman D."/>
            <person name="Young S."/>
            <person name="Grabherr M."/>
            <person name="Johnson J."/>
            <person name="Lander E.S."/>
            <person name="Lindblad-Toh K."/>
        </authorList>
    </citation>
    <scope>NUCLEOTIDE SEQUENCE [LARGE SCALE GENOMIC DNA]</scope>
    <source>
        <strain evidence="18">JBL SC #1</strain>
    </source>
</reference>
<dbReference type="PANTHER" id="PTHR12011">
    <property type="entry name" value="ADHESION G-PROTEIN COUPLED RECEPTOR"/>
    <property type="match status" value="1"/>
</dbReference>
<evidence type="ECO:0000259" key="16">
    <source>
        <dbReference type="PROSITE" id="PS50221"/>
    </source>
</evidence>
<dbReference type="PRINTS" id="PR00249">
    <property type="entry name" value="GPCRSECRETIN"/>
</dbReference>
<dbReference type="AlphaFoldDB" id="A0A803SP70"/>
<dbReference type="PANTHER" id="PTHR12011:SF59">
    <property type="entry name" value="ADHESION G PROTEIN-COUPLED RECEPTOR L4"/>
    <property type="match status" value="1"/>
</dbReference>
<name>A0A803SP70_ANOCA</name>
<feature type="transmembrane region" description="Helical" evidence="14">
    <location>
        <begin position="620"/>
        <end position="643"/>
    </location>
</feature>
<feature type="transmembrane region" description="Helical" evidence="14">
    <location>
        <begin position="514"/>
        <end position="533"/>
    </location>
</feature>
<dbReference type="Gene3D" id="2.60.220.50">
    <property type="match status" value="1"/>
</dbReference>
<dbReference type="SUPFAM" id="SSF57196">
    <property type="entry name" value="EGF/Laminin"/>
    <property type="match status" value="2"/>
</dbReference>
<dbReference type="FunFam" id="2.10.25.10:FF:000038">
    <property type="entry name" value="Fibrillin 2"/>
    <property type="match status" value="1"/>
</dbReference>
<dbReference type="Bgee" id="ENSACAG00000006559">
    <property type="expression patterns" value="Expressed in heart and 13 other cell types or tissues"/>
</dbReference>
<dbReference type="PROSITE" id="PS00650">
    <property type="entry name" value="G_PROTEIN_RECEP_F2_2"/>
    <property type="match status" value="1"/>
</dbReference>
<feature type="transmembrane region" description="Helical" evidence="14">
    <location>
        <begin position="582"/>
        <end position="600"/>
    </location>
</feature>
<evidence type="ECO:0000256" key="1">
    <source>
        <dbReference type="ARBA" id="ARBA00004651"/>
    </source>
</evidence>
<dbReference type="InterPro" id="IPR017981">
    <property type="entry name" value="GPCR_2-like_7TM"/>
</dbReference>
<dbReference type="SMART" id="SM00181">
    <property type="entry name" value="EGF"/>
    <property type="match status" value="3"/>
</dbReference>
<feature type="domain" description="EGF-like" evidence="15">
    <location>
        <begin position="96"/>
        <end position="134"/>
    </location>
</feature>
<dbReference type="InterPro" id="IPR000832">
    <property type="entry name" value="GPCR_2_secretin-like"/>
</dbReference>
<keyword evidence="5 14" id="KW-0812">Transmembrane</keyword>
<dbReference type="Pfam" id="PF01825">
    <property type="entry name" value="GPS"/>
    <property type="match status" value="1"/>
</dbReference>
<evidence type="ECO:0000259" key="17">
    <source>
        <dbReference type="PROSITE" id="PS50261"/>
    </source>
</evidence>
<dbReference type="InterPro" id="IPR018097">
    <property type="entry name" value="EGF_Ca-bd_CS"/>
</dbReference>
<dbReference type="Pfam" id="PF00002">
    <property type="entry name" value="7tm_2"/>
    <property type="match status" value="1"/>
</dbReference>
<dbReference type="Ensembl" id="ENSACAT00000046724.1">
    <property type="protein sequence ID" value="ENSACAP00000024760.1"/>
    <property type="gene ID" value="ENSACAG00000006559.4"/>
</dbReference>
<reference evidence="18" key="2">
    <citation type="submission" date="2025-08" db="UniProtKB">
        <authorList>
            <consortium name="Ensembl"/>
        </authorList>
    </citation>
    <scope>IDENTIFICATION</scope>
</reference>
<keyword evidence="9 14" id="KW-1133">Transmembrane helix</keyword>
<dbReference type="SMART" id="SM00303">
    <property type="entry name" value="GPS"/>
    <property type="match status" value="1"/>
</dbReference>
<proteinExistence type="inferred from homology"/>
<dbReference type="GO" id="GO:0007166">
    <property type="term" value="P:cell surface receptor signaling pathway"/>
    <property type="evidence" value="ECO:0007669"/>
    <property type="project" value="InterPro"/>
</dbReference>
<feature type="transmembrane region" description="Helical" evidence="14">
    <location>
        <begin position="545"/>
        <end position="573"/>
    </location>
</feature>